<comment type="caution">
    <text evidence="1">The sequence shown here is derived from an EMBL/GenBank/DDBJ whole genome shotgun (WGS) entry which is preliminary data.</text>
</comment>
<dbReference type="Gene3D" id="3.90.1700.10">
    <property type="entry name" value="v583 domain like"/>
    <property type="match status" value="1"/>
</dbReference>
<dbReference type="Proteomes" id="UP000475214">
    <property type="component" value="Unassembled WGS sequence"/>
</dbReference>
<dbReference type="RefSeq" id="WP_163740441.1">
    <property type="nucleotide sequence ID" value="NZ_JAAGOA010000013.1"/>
</dbReference>
<dbReference type="AlphaFoldDB" id="A0A6L9SAH6"/>
<dbReference type="Pfam" id="PF06545">
    <property type="entry name" value="AllG"/>
    <property type="match status" value="1"/>
</dbReference>
<dbReference type="Gene3D" id="3.90.1710.10">
    <property type="entry name" value="Enterococcus faecalis V583 domain"/>
    <property type="match status" value="1"/>
</dbReference>
<dbReference type="EMBL" id="JAAGOA010000013">
    <property type="protein sequence ID" value="NEE02137.1"/>
    <property type="molecule type" value="Genomic_DNA"/>
</dbReference>
<reference evidence="1 2" key="1">
    <citation type="submission" date="2020-02" db="EMBL/GenBank/DDBJ databases">
        <authorList>
            <person name="Li X.-J."/>
            <person name="Han X.-M."/>
        </authorList>
    </citation>
    <scope>NUCLEOTIDE SEQUENCE [LARGE SCALE GENOMIC DNA]</scope>
    <source>
        <strain evidence="1 2">CCTCC AB 2017055</strain>
    </source>
</reference>
<organism evidence="1 2">
    <name type="scientific">Phytoactinopolyspora halotolerans</name>
    <dbReference type="NCBI Taxonomy" id="1981512"/>
    <lineage>
        <taxon>Bacteria</taxon>
        <taxon>Bacillati</taxon>
        <taxon>Actinomycetota</taxon>
        <taxon>Actinomycetes</taxon>
        <taxon>Jiangellales</taxon>
        <taxon>Jiangellaceae</taxon>
        <taxon>Phytoactinopolyspora</taxon>
    </lineage>
</organism>
<dbReference type="Gene3D" id="1.10.10.660">
    <property type="entry name" value="conserved protein of unknown function from Enterococcus faecalis V583"/>
    <property type="match status" value="1"/>
</dbReference>
<dbReference type="InterPro" id="IPR024033">
    <property type="entry name" value="OXTCase_su_AllG_h-dom"/>
</dbReference>
<protein>
    <submittedName>
        <fullName evidence="1">DUF1116 domain-containing protein</fullName>
    </submittedName>
</protein>
<accession>A0A6L9SAH6</accession>
<name>A0A6L9SAH6_9ACTN</name>
<dbReference type="InterPro" id="IPR009499">
    <property type="entry name" value="AllG-like"/>
</dbReference>
<sequence>MSALDTLLTAEPRVAAAGADLLIDSLGAQAVPVERVEWRPPLPGTENSLATVVADPRRAEANRQALDRMLASTSELVDVRPARDALGLQPGELLHAGPPLTWDRASGPMRGALIGAMIFEGLADSPDSAEAKLAAGAGITLTPCHERGAVGPMAGVVSPSMWMFELRDEANDGTSWCSLNEGLGKVLRYGAYSDDVIERLRWMSAVLGPLLQAAVRRRGRIDIKAIVAQMVQMGDEGHNRNRAGTLMLLRELLPDLIECGAPSSQVAEVTRFVSGNDHFFLNLVMPTGKLQTAAGAGIAGSTVVTTMARNGTDFGIQVSGTGDEWFTAPADTPDGLFLGSFGPDDANPDIGDSAVCETMGIGGFAMAAAPAIVRFVGGSVPLALHTSRLMYEITLAENPAYAYPILDFRGAPTGIDVTLVARTGVLPQINTGMAGKVAGTGQVGAGLVKPPAACFTAALDALAARTPGPAADSPSPPKSVV</sequence>
<evidence type="ECO:0000313" key="1">
    <source>
        <dbReference type="EMBL" id="NEE02137.1"/>
    </source>
</evidence>
<proteinExistence type="predicted"/>
<gene>
    <name evidence="1" type="ORF">G1H10_18340</name>
</gene>
<keyword evidence="2" id="KW-1185">Reference proteome</keyword>
<evidence type="ECO:0000313" key="2">
    <source>
        <dbReference type="Proteomes" id="UP000475214"/>
    </source>
</evidence>